<dbReference type="SUPFAM" id="SSF54001">
    <property type="entry name" value="Cysteine proteinases"/>
    <property type="match status" value="1"/>
</dbReference>
<gene>
    <name evidence="1" type="ORF">KOM_12_494</name>
</gene>
<evidence type="ECO:0008006" key="2">
    <source>
        <dbReference type="Google" id="ProtNLM"/>
    </source>
</evidence>
<accession>A0A8F8KMA3</accession>
<name>A0A8F8KMA3_9VIRU</name>
<dbReference type="InterPro" id="IPR038765">
    <property type="entry name" value="Papain-like_cys_pep_sf"/>
</dbReference>
<dbReference type="Gene3D" id="3.90.1720.10">
    <property type="entry name" value="endopeptidase domain like (from Nostoc punctiforme)"/>
    <property type="match status" value="1"/>
</dbReference>
<sequence>MKYPMIFNGQTVGTLRKEEGRWGNRRHKKLQRVWGDNPRVLDLFIYESSQSVYTSWKFTNDNDEALHLPNHLLLGYAGGKLRSFTVMEKKRGKKYLTKGSFKTTELFLVKTVPGPSRLPKDQLNVIRLPNQMKRRLAKYVKETEFNEKFCCYDLVGYLYGVYRETAAWEQFLPRMTIINSKDAKPGDVIGYVKHGTKEAVHVGIYLGNDLVLSRNGINDCLLVNSVEDMRQFYDYHCSVEEPLDVLYSRMDKEHPLYSTAFADL</sequence>
<dbReference type="EMBL" id="MZ420154">
    <property type="protein sequence ID" value="QYA18762.1"/>
    <property type="molecule type" value="Genomic_DNA"/>
</dbReference>
<organism evidence="1">
    <name type="scientific">Clandestinovirus</name>
    <dbReference type="NCBI Taxonomy" id="2831644"/>
    <lineage>
        <taxon>Viruses</taxon>
    </lineage>
</organism>
<proteinExistence type="predicted"/>
<evidence type="ECO:0000313" key="1">
    <source>
        <dbReference type="EMBL" id="QYA18762.1"/>
    </source>
</evidence>
<reference evidence="1" key="1">
    <citation type="submission" date="2021-06" db="EMBL/GenBank/DDBJ databases">
        <authorList>
            <person name="Rolland C."/>
        </authorList>
    </citation>
    <scope>NUCLEOTIDE SEQUENCE</scope>
    <source>
        <strain evidence="1">347.936635</strain>
    </source>
</reference>
<protein>
    <recommendedName>
        <fullName evidence="2">NlpC/P60 domain-containing protein</fullName>
    </recommendedName>
</protein>